<dbReference type="Pfam" id="PF17768">
    <property type="entry name" value="RecJ_OB"/>
    <property type="match status" value="1"/>
</dbReference>
<reference evidence="5" key="1">
    <citation type="submission" date="2017-09" db="EMBL/GenBank/DDBJ databases">
        <title>Depth-based differentiation of microbial function through sediment-hosted aquifers and enrichment of novel symbionts in the deep terrestrial subsurface.</title>
        <authorList>
            <person name="Probst A.J."/>
            <person name="Ladd B."/>
            <person name="Jarett J.K."/>
            <person name="Geller-Mcgrath D.E."/>
            <person name="Sieber C.M.K."/>
            <person name="Emerson J.B."/>
            <person name="Anantharaman K."/>
            <person name="Thomas B.C."/>
            <person name="Malmstrom R."/>
            <person name="Stieglmeier M."/>
            <person name="Klingl A."/>
            <person name="Woyke T."/>
            <person name="Ryan C.M."/>
            <person name="Banfield J.F."/>
        </authorList>
    </citation>
    <scope>NUCLEOTIDE SEQUENCE [LARGE SCALE GENOMIC DNA]</scope>
</reference>
<protein>
    <recommendedName>
        <fullName evidence="6">Single-stranded-DNA-specific exonuclease RecJ</fullName>
    </recommendedName>
</protein>
<dbReference type="InterPro" id="IPR051673">
    <property type="entry name" value="SSDNA_exonuclease_RecJ"/>
</dbReference>
<feature type="domain" description="RecJ OB" evidence="3">
    <location>
        <begin position="160"/>
        <end position="274"/>
    </location>
</feature>
<evidence type="ECO:0000256" key="1">
    <source>
        <dbReference type="ARBA" id="ARBA00022801"/>
    </source>
</evidence>
<name>A0A2M6VZV0_9BACT</name>
<dbReference type="GO" id="GO:0016787">
    <property type="term" value="F:hydrolase activity"/>
    <property type="evidence" value="ECO:0007669"/>
    <property type="project" value="UniProtKB-KW"/>
</dbReference>
<evidence type="ECO:0000313" key="5">
    <source>
        <dbReference type="Proteomes" id="UP000229362"/>
    </source>
</evidence>
<dbReference type="SUPFAM" id="SSF64182">
    <property type="entry name" value="DHH phosphoesterases"/>
    <property type="match status" value="1"/>
</dbReference>
<dbReference type="PANTHER" id="PTHR30255">
    <property type="entry name" value="SINGLE-STRANDED-DNA-SPECIFIC EXONUCLEASE RECJ"/>
    <property type="match status" value="1"/>
</dbReference>
<evidence type="ECO:0000259" key="3">
    <source>
        <dbReference type="Pfam" id="PF17768"/>
    </source>
</evidence>
<dbReference type="AlphaFoldDB" id="A0A2M6VZV0"/>
<organism evidence="4 5">
    <name type="scientific">Candidatus Magasanikbacteria bacterium CG10_big_fil_rev_8_21_14_0_10_43_6</name>
    <dbReference type="NCBI Taxonomy" id="1974650"/>
    <lineage>
        <taxon>Bacteria</taxon>
        <taxon>Candidatus Magasanikiibacteriota</taxon>
    </lineage>
</organism>
<dbReference type="EMBL" id="PFBZ01000224">
    <property type="protein sequence ID" value="PIT86056.1"/>
    <property type="molecule type" value="Genomic_DNA"/>
</dbReference>
<sequence>NVAYELLMSERADKASELAWELDKNNTDRRELTEQCVDQAILQVERDQMHNPVLFVFDPEWKTGVVGLIASRIKEKYQKPTIAMAMNKETLTGSGRSVTGFNMIASLQEISEYFEKFGGHPMACGFSLIAADQRTNFQQALISQYTKHTEGLDMTPTLDIDAVVDLEEINWELYDLLEKFEPYGQMNNNPIYLARGVKIVNLQPMGKDKTHLRIGVTHTTNVVRKTIGWSLCETNAEGTNWCHILKPGDTIDMLFEVGINEWNGNRELQMLIVDLKKVS</sequence>
<evidence type="ECO:0008006" key="6">
    <source>
        <dbReference type="Google" id="ProtNLM"/>
    </source>
</evidence>
<dbReference type="Gene3D" id="3.10.310.30">
    <property type="match status" value="1"/>
</dbReference>
<dbReference type="PANTHER" id="PTHR30255:SF2">
    <property type="entry name" value="SINGLE-STRANDED-DNA-SPECIFIC EXONUCLEASE RECJ"/>
    <property type="match status" value="1"/>
</dbReference>
<evidence type="ECO:0000313" key="4">
    <source>
        <dbReference type="EMBL" id="PIT86056.1"/>
    </source>
</evidence>
<comment type="caution">
    <text evidence="4">The sequence shown here is derived from an EMBL/GenBank/DDBJ whole genome shotgun (WGS) entry which is preliminary data.</text>
</comment>
<dbReference type="GO" id="GO:0003676">
    <property type="term" value="F:nucleic acid binding"/>
    <property type="evidence" value="ECO:0007669"/>
    <property type="project" value="InterPro"/>
</dbReference>
<dbReference type="Pfam" id="PF02272">
    <property type="entry name" value="DHHA1"/>
    <property type="match status" value="1"/>
</dbReference>
<dbReference type="Proteomes" id="UP000229362">
    <property type="component" value="Unassembled WGS sequence"/>
</dbReference>
<dbReference type="InterPro" id="IPR003156">
    <property type="entry name" value="DHHA1_dom"/>
</dbReference>
<evidence type="ECO:0000259" key="2">
    <source>
        <dbReference type="Pfam" id="PF02272"/>
    </source>
</evidence>
<gene>
    <name evidence="4" type="ORF">COU33_05220</name>
</gene>
<accession>A0A2M6VZV0</accession>
<keyword evidence="1" id="KW-0378">Hydrolase</keyword>
<dbReference type="InterPro" id="IPR038763">
    <property type="entry name" value="DHH_sf"/>
</dbReference>
<proteinExistence type="predicted"/>
<feature type="non-terminal residue" evidence="4">
    <location>
        <position position="1"/>
    </location>
</feature>
<feature type="domain" description="DHHA1" evidence="2">
    <location>
        <begin position="52"/>
        <end position="144"/>
    </location>
</feature>
<dbReference type="InterPro" id="IPR041122">
    <property type="entry name" value="RecJ_OB"/>
</dbReference>